<reference evidence="4" key="1">
    <citation type="journal article" date="2014" name="Int. J. Syst. Evol. Microbiol.">
        <title>Complete genome sequence of Corynebacterium casei LMG S-19264T (=DSM 44701T), isolated from a smear-ripened cheese.</title>
        <authorList>
            <consortium name="US DOE Joint Genome Institute (JGI-PGF)"/>
            <person name="Walter F."/>
            <person name="Albersmeier A."/>
            <person name="Kalinowski J."/>
            <person name="Ruckert C."/>
        </authorList>
    </citation>
    <scope>NUCLEOTIDE SEQUENCE</scope>
    <source>
        <strain evidence="4">JCM 14371</strain>
    </source>
</reference>
<name>A0A917PPZ7_9DEIO</name>
<dbReference type="Gene3D" id="3.40.50.1820">
    <property type="entry name" value="alpha/beta hydrolase"/>
    <property type="match status" value="1"/>
</dbReference>
<evidence type="ECO:0000313" key="5">
    <source>
        <dbReference type="Proteomes" id="UP000635726"/>
    </source>
</evidence>
<keyword evidence="2" id="KW-0378">Hydrolase</keyword>
<protein>
    <submittedName>
        <fullName evidence="4">Lipase</fullName>
    </submittedName>
</protein>
<dbReference type="InterPro" id="IPR002168">
    <property type="entry name" value="Lipase_GDXG_HIS_AS"/>
</dbReference>
<dbReference type="GO" id="GO:0019433">
    <property type="term" value="P:triglyceride catabolic process"/>
    <property type="evidence" value="ECO:0007669"/>
    <property type="project" value="TreeGrafter"/>
</dbReference>
<organism evidence="4 5">
    <name type="scientific">Deinococcus aquiradiocola</name>
    <dbReference type="NCBI Taxonomy" id="393059"/>
    <lineage>
        <taxon>Bacteria</taxon>
        <taxon>Thermotogati</taxon>
        <taxon>Deinococcota</taxon>
        <taxon>Deinococci</taxon>
        <taxon>Deinococcales</taxon>
        <taxon>Deinococcaceae</taxon>
        <taxon>Deinococcus</taxon>
    </lineage>
</organism>
<evidence type="ECO:0000313" key="4">
    <source>
        <dbReference type="EMBL" id="GGJ87487.1"/>
    </source>
</evidence>
<dbReference type="PANTHER" id="PTHR23025">
    <property type="entry name" value="TRIACYLGLYCEROL LIPASE"/>
    <property type="match status" value="1"/>
</dbReference>
<dbReference type="AlphaFoldDB" id="A0A917PPZ7"/>
<comment type="similarity">
    <text evidence="1">Belongs to the 'GDXG' lipolytic enzyme family.</text>
</comment>
<proteinExistence type="inferred from homology"/>
<dbReference type="GO" id="GO:0005829">
    <property type="term" value="C:cytosol"/>
    <property type="evidence" value="ECO:0007669"/>
    <property type="project" value="TreeGrafter"/>
</dbReference>
<dbReference type="Proteomes" id="UP000635726">
    <property type="component" value="Unassembled WGS sequence"/>
</dbReference>
<gene>
    <name evidence="4" type="ORF">GCM10008939_34450</name>
</gene>
<evidence type="ECO:0000259" key="3">
    <source>
        <dbReference type="Pfam" id="PF07859"/>
    </source>
</evidence>
<dbReference type="SUPFAM" id="SSF53474">
    <property type="entry name" value="alpha/beta-Hydrolases"/>
    <property type="match status" value="1"/>
</dbReference>
<dbReference type="PROSITE" id="PS01173">
    <property type="entry name" value="LIPASE_GDXG_HIS"/>
    <property type="match status" value="1"/>
</dbReference>
<comment type="caution">
    <text evidence="4">The sequence shown here is derived from an EMBL/GenBank/DDBJ whole genome shotgun (WGS) entry which is preliminary data.</text>
</comment>
<dbReference type="InterPro" id="IPR013094">
    <property type="entry name" value="AB_hydrolase_3"/>
</dbReference>
<evidence type="ECO:0000256" key="2">
    <source>
        <dbReference type="ARBA" id="ARBA00022801"/>
    </source>
</evidence>
<dbReference type="FunFam" id="3.40.50.1820:FF:000089">
    <property type="entry name" value="Alpha/beta hydrolase"/>
    <property type="match status" value="1"/>
</dbReference>
<dbReference type="GO" id="GO:0004806">
    <property type="term" value="F:triacylglycerol lipase activity"/>
    <property type="evidence" value="ECO:0007669"/>
    <property type="project" value="TreeGrafter"/>
</dbReference>
<dbReference type="PANTHER" id="PTHR23025:SF4">
    <property type="entry name" value="ALPHA_BETA HYDROLASE FOLD-3 DOMAIN-CONTAINING PROTEIN"/>
    <property type="match status" value="1"/>
</dbReference>
<dbReference type="Pfam" id="PF07859">
    <property type="entry name" value="Abhydrolase_3"/>
    <property type="match status" value="1"/>
</dbReference>
<keyword evidence="5" id="KW-1185">Reference proteome</keyword>
<reference evidence="4" key="2">
    <citation type="submission" date="2020-09" db="EMBL/GenBank/DDBJ databases">
        <authorList>
            <person name="Sun Q."/>
            <person name="Ohkuma M."/>
        </authorList>
    </citation>
    <scope>NUCLEOTIDE SEQUENCE</scope>
    <source>
        <strain evidence="4">JCM 14371</strain>
    </source>
</reference>
<dbReference type="GO" id="GO:0004771">
    <property type="term" value="F:sterol ester esterase activity"/>
    <property type="evidence" value="ECO:0007669"/>
    <property type="project" value="TreeGrafter"/>
</dbReference>
<sequence length="309" mass="31968">MPLEPELHAHLLRLAAQPGPPPGDLDAYRAAATRSAGILPRRDLPLSARRDLHVPTPDGPLPARLYVPPAGGVTGLLLYFHGGGWVASDVETHDALCADLASVSGVRVLSVAYRLAPETPFPGPLDDCWHATRWAAGHAAELGADAARLAVGGDSAGGNLAAGVALRARDAGGPALAAQLLIYPATDLSGTDTPSYRDNARGYGLTTAAMRTFIGMYVARPGDALHPYASPLLAPDLSGLPPTLILTAEFDPLRDDGERFARALEGAGVQVTHRPGPGLIHTFARLAALSPGSAAAVDDAALWLGERLA</sequence>
<accession>A0A917PPZ7</accession>
<evidence type="ECO:0000256" key="1">
    <source>
        <dbReference type="ARBA" id="ARBA00010515"/>
    </source>
</evidence>
<feature type="domain" description="Alpha/beta hydrolase fold-3" evidence="3">
    <location>
        <begin position="77"/>
        <end position="284"/>
    </location>
</feature>
<dbReference type="InterPro" id="IPR029058">
    <property type="entry name" value="AB_hydrolase_fold"/>
</dbReference>
<dbReference type="RefSeq" id="WP_188964546.1">
    <property type="nucleotide sequence ID" value="NZ_BMOE01000018.1"/>
</dbReference>
<dbReference type="EMBL" id="BMOE01000018">
    <property type="protein sequence ID" value="GGJ87487.1"/>
    <property type="molecule type" value="Genomic_DNA"/>
</dbReference>